<gene>
    <name evidence="1" type="ORF">C6Q15_23905</name>
</gene>
<comment type="caution">
    <text evidence="1">The sequence shown here is derived from an EMBL/GenBank/DDBJ whole genome shotgun (WGS) entry which is preliminary data.</text>
</comment>
<accession>A0A2S9MZV8</accession>
<dbReference type="OrthoDB" id="9016238at2"/>
<name>A0A2S9MZV8_9BURK</name>
<dbReference type="AlphaFoldDB" id="A0A2S9MZV8"/>
<evidence type="ECO:0000313" key="2">
    <source>
        <dbReference type="Proteomes" id="UP000238982"/>
    </source>
</evidence>
<evidence type="ECO:0000313" key="1">
    <source>
        <dbReference type="EMBL" id="PRF57138.1"/>
    </source>
</evidence>
<proteinExistence type="predicted"/>
<dbReference type="Proteomes" id="UP000238982">
    <property type="component" value="Unassembled WGS sequence"/>
</dbReference>
<organism evidence="1 2">
    <name type="scientific">Burkholderia multivorans</name>
    <dbReference type="NCBI Taxonomy" id="87883"/>
    <lineage>
        <taxon>Bacteria</taxon>
        <taxon>Pseudomonadati</taxon>
        <taxon>Pseudomonadota</taxon>
        <taxon>Betaproteobacteria</taxon>
        <taxon>Burkholderiales</taxon>
        <taxon>Burkholderiaceae</taxon>
        <taxon>Burkholderia</taxon>
        <taxon>Burkholderia cepacia complex</taxon>
    </lineage>
</organism>
<sequence length="62" mass="6613">MVRSSASRAAIRPVPTIRLNICAVNSSECATIISDCGIAQRRHTGIGLRAVFDEAINNKESA</sequence>
<protein>
    <submittedName>
        <fullName evidence="1">Uncharacterized protein</fullName>
    </submittedName>
</protein>
<reference evidence="1 2" key="1">
    <citation type="submission" date="2018-03" db="EMBL/GenBank/DDBJ databases">
        <authorList>
            <person name="Keele B.F."/>
        </authorList>
    </citation>
    <scope>NUCLEOTIDE SEQUENCE [LARGE SCALE GENOMIC DNA]</scope>
    <source>
        <strain evidence="1 2">AU19729</strain>
    </source>
</reference>
<dbReference type="EMBL" id="PVGH01000086">
    <property type="protein sequence ID" value="PRF57138.1"/>
    <property type="molecule type" value="Genomic_DNA"/>
</dbReference>